<sequence length="155" mass="17406">MVRIKLSILLFTEVFLRLSLGIGSLQPNAAPFDVSQLEYTSEPTTLVVNGEHMLDGAAFHARYPISRKADIKENWHPKIPGVYLGVLSDNEHAIALYEKIGFELKGQIYFQNETVPTLGYVYRFDSSSARDLPKRVLAQDIELNPTSDLVGQLKQ</sequence>
<dbReference type="GeneID" id="9062528"/>
<keyword evidence="3" id="KW-1185">Reference proteome</keyword>
<dbReference type="AlphaFoldDB" id="C5KDU4"/>
<dbReference type="InParanoid" id="C5KDU4"/>
<feature type="chain" id="PRO_5002952647" evidence="1">
    <location>
        <begin position="22"/>
        <end position="155"/>
    </location>
</feature>
<dbReference type="SUPFAM" id="SSF55729">
    <property type="entry name" value="Acyl-CoA N-acyltransferases (Nat)"/>
    <property type="match status" value="1"/>
</dbReference>
<dbReference type="Proteomes" id="UP000007800">
    <property type="component" value="Unassembled WGS sequence"/>
</dbReference>
<dbReference type="InterPro" id="IPR016181">
    <property type="entry name" value="Acyl_CoA_acyltransferase"/>
</dbReference>
<gene>
    <name evidence="2" type="ORF">Pmar_PMAR022347</name>
</gene>
<evidence type="ECO:0000256" key="1">
    <source>
        <dbReference type="SAM" id="SignalP"/>
    </source>
</evidence>
<evidence type="ECO:0000313" key="2">
    <source>
        <dbReference type="EMBL" id="EER17397.1"/>
    </source>
</evidence>
<protein>
    <submittedName>
        <fullName evidence="2">Uncharacterized protein</fullName>
    </submittedName>
</protein>
<accession>C5KDU4</accession>
<dbReference type="Gene3D" id="3.40.630.30">
    <property type="match status" value="1"/>
</dbReference>
<name>C5KDU4_PERM5</name>
<dbReference type="OMA" id="HARYPIS"/>
<dbReference type="RefSeq" id="XP_002785601.1">
    <property type="nucleotide sequence ID" value="XM_002785555.1"/>
</dbReference>
<keyword evidence="1" id="KW-0732">Signal</keyword>
<evidence type="ECO:0000313" key="3">
    <source>
        <dbReference type="Proteomes" id="UP000007800"/>
    </source>
</evidence>
<feature type="signal peptide" evidence="1">
    <location>
        <begin position="1"/>
        <end position="21"/>
    </location>
</feature>
<proteinExistence type="predicted"/>
<dbReference type="EMBL" id="GG672124">
    <property type="protein sequence ID" value="EER17397.1"/>
    <property type="molecule type" value="Genomic_DNA"/>
</dbReference>
<reference evidence="2 3" key="1">
    <citation type="submission" date="2008-07" db="EMBL/GenBank/DDBJ databases">
        <authorList>
            <person name="El-Sayed N."/>
            <person name="Caler E."/>
            <person name="Inman J."/>
            <person name="Amedeo P."/>
            <person name="Hass B."/>
            <person name="Wortman J."/>
        </authorList>
    </citation>
    <scope>NUCLEOTIDE SEQUENCE [LARGE SCALE GENOMIC DNA]</scope>
    <source>
        <strain evidence="3">ATCC 50983 / TXsc</strain>
    </source>
</reference>
<organism evidence="3">
    <name type="scientific">Perkinsus marinus (strain ATCC 50983 / TXsc)</name>
    <dbReference type="NCBI Taxonomy" id="423536"/>
    <lineage>
        <taxon>Eukaryota</taxon>
        <taxon>Sar</taxon>
        <taxon>Alveolata</taxon>
        <taxon>Perkinsozoa</taxon>
        <taxon>Perkinsea</taxon>
        <taxon>Perkinsida</taxon>
        <taxon>Perkinsidae</taxon>
        <taxon>Perkinsus</taxon>
    </lineage>
</organism>